<dbReference type="Proteomes" id="UP001054945">
    <property type="component" value="Unassembled WGS sequence"/>
</dbReference>
<gene>
    <name evidence="1" type="ORF">CEXT_341291</name>
</gene>
<accession>A0AAV4U6A6</accession>
<dbReference type="EMBL" id="BPLR01012342">
    <property type="protein sequence ID" value="GIY53282.1"/>
    <property type="molecule type" value="Genomic_DNA"/>
</dbReference>
<comment type="caution">
    <text evidence="1">The sequence shown here is derived from an EMBL/GenBank/DDBJ whole genome shotgun (WGS) entry which is preliminary data.</text>
</comment>
<reference evidence="1 2" key="1">
    <citation type="submission" date="2021-06" db="EMBL/GenBank/DDBJ databases">
        <title>Caerostris extrusa draft genome.</title>
        <authorList>
            <person name="Kono N."/>
            <person name="Arakawa K."/>
        </authorList>
    </citation>
    <scope>NUCLEOTIDE SEQUENCE [LARGE SCALE GENOMIC DNA]</scope>
</reference>
<keyword evidence="2" id="KW-1185">Reference proteome</keyword>
<sequence length="96" mass="10524">MTAMAHQGDVPPMKKIGSRRRCTLARGVIEEFLHSQKDLLGSAICLCKCRYFIPPFREQRVNILDRSRVLLCAPQSFGGGWGGGEEGALCQTGTSI</sequence>
<proteinExistence type="predicted"/>
<name>A0AAV4U6A6_CAEEX</name>
<dbReference type="AlphaFoldDB" id="A0AAV4U6A6"/>
<protein>
    <submittedName>
        <fullName evidence="1">Uncharacterized protein</fullName>
    </submittedName>
</protein>
<organism evidence="1 2">
    <name type="scientific">Caerostris extrusa</name>
    <name type="common">Bark spider</name>
    <name type="synonym">Caerostris bankana</name>
    <dbReference type="NCBI Taxonomy" id="172846"/>
    <lineage>
        <taxon>Eukaryota</taxon>
        <taxon>Metazoa</taxon>
        <taxon>Ecdysozoa</taxon>
        <taxon>Arthropoda</taxon>
        <taxon>Chelicerata</taxon>
        <taxon>Arachnida</taxon>
        <taxon>Araneae</taxon>
        <taxon>Araneomorphae</taxon>
        <taxon>Entelegynae</taxon>
        <taxon>Araneoidea</taxon>
        <taxon>Araneidae</taxon>
        <taxon>Caerostris</taxon>
    </lineage>
</organism>
<evidence type="ECO:0000313" key="1">
    <source>
        <dbReference type="EMBL" id="GIY53282.1"/>
    </source>
</evidence>
<evidence type="ECO:0000313" key="2">
    <source>
        <dbReference type="Proteomes" id="UP001054945"/>
    </source>
</evidence>